<keyword evidence="3" id="KW-1185">Reference proteome</keyword>
<dbReference type="WBParaSite" id="Gr19_v10_g89.t1">
    <property type="protein sequence ID" value="Gr19_v10_g89.t1"/>
    <property type="gene ID" value="Gr19_v10_g89"/>
</dbReference>
<feature type="signal peptide" evidence="2">
    <location>
        <begin position="1"/>
        <end position="22"/>
    </location>
</feature>
<protein>
    <submittedName>
        <fullName evidence="4">Secreted protein</fullName>
    </submittedName>
</protein>
<sequence>MMPSPSPPAAWLFLASLAATAARDLCSSRTFHGAKSSLAMMALAIMAPRPPRAAAGRRRHICCCSCCCIVPPVKMPPFKVPTRPKRTQNATVQSANQAKTDSKCHRSKCQPGQKRTQNATVQSANQAKTDSNPNFTILALAVVVLEASINEFKFEMTDYW</sequence>
<dbReference type="Proteomes" id="UP000887572">
    <property type="component" value="Unplaced"/>
</dbReference>
<accession>A0A914IAV8</accession>
<feature type="chain" id="PRO_5037850802" evidence="2">
    <location>
        <begin position="23"/>
        <end position="160"/>
    </location>
</feature>
<proteinExistence type="predicted"/>
<name>A0A914IAV8_GLORO</name>
<organism evidence="3 4">
    <name type="scientific">Globodera rostochiensis</name>
    <name type="common">Golden nematode worm</name>
    <name type="synonym">Heterodera rostochiensis</name>
    <dbReference type="NCBI Taxonomy" id="31243"/>
    <lineage>
        <taxon>Eukaryota</taxon>
        <taxon>Metazoa</taxon>
        <taxon>Ecdysozoa</taxon>
        <taxon>Nematoda</taxon>
        <taxon>Chromadorea</taxon>
        <taxon>Rhabditida</taxon>
        <taxon>Tylenchina</taxon>
        <taxon>Tylenchomorpha</taxon>
        <taxon>Tylenchoidea</taxon>
        <taxon>Heteroderidae</taxon>
        <taxon>Heteroderinae</taxon>
        <taxon>Globodera</taxon>
    </lineage>
</organism>
<evidence type="ECO:0000256" key="2">
    <source>
        <dbReference type="SAM" id="SignalP"/>
    </source>
</evidence>
<dbReference type="AlphaFoldDB" id="A0A914IAV8"/>
<keyword evidence="2" id="KW-0732">Signal</keyword>
<reference evidence="4" key="1">
    <citation type="submission" date="2022-11" db="UniProtKB">
        <authorList>
            <consortium name="WormBaseParasite"/>
        </authorList>
    </citation>
    <scope>IDENTIFICATION</scope>
</reference>
<evidence type="ECO:0000313" key="4">
    <source>
        <dbReference type="WBParaSite" id="Gr19_v10_g89.t1"/>
    </source>
</evidence>
<evidence type="ECO:0000256" key="1">
    <source>
        <dbReference type="SAM" id="MobiDB-lite"/>
    </source>
</evidence>
<feature type="region of interest" description="Disordered" evidence="1">
    <location>
        <begin position="91"/>
        <end position="127"/>
    </location>
</feature>
<evidence type="ECO:0000313" key="3">
    <source>
        <dbReference type="Proteomes" id="UP000887572"/>
    </source>
</evidence>
<feature type="compositionally biased region" description="Polar residues" evidence="1">
    <location>
        <begin position="113"/>
        <end position="127"/>
    </location>
</feature>